<dbReference type="InterPro" id="IPR019587">
    <property type="entry name" value="Polyketide_cyclase/dehydratase"/>
</dbReference>
<dbReference type="AlphaFoldDB" id="A0A6N6JHJ9"/>
<proteinExistence type="predicted"/>
<evidence type="ECO:0000313" key="2">
    <source>
        <dbReference type="Proteomes" id="UP000436822"/>
    </source>
</evidence>
<dbReference type="Gene3D" id="3.30.530.20">
    <property type="match status" value="1"/>
</dbReference>
<sequence>MAEVTTKRTINAPAEEVWASLDDYAHIATWNPNITGSRLMPGSSETGLGAMRQCDLKADGSQYLRERISEYVPGRKLVIDIYETTMPMKNMVGVFEVRPLGPNRSELSFSMRFTPPMGPVGLLMLPMMKPKLRRLMAKVVEGNAQHVERAAA</sequence>
<reference evidence="1 2" key="1">
    <citation type="submission" date="2019-12" db="EMBL/GenBank/DDBJ databases">
        <title>Litoreibacter badius sp. nov., a novel bacteriochlorophyll a-containing bacterium in the genus Litoreibacter.</title>
        <authorList>
            <person name="Kanamuro M."/>
            <person name="Takabe Y."/>
            <person name="Mori K."/>
            <person name="Takaichi S."/>
            <person name="Hanada S."/>
        </authorList>
    </citation>
    <scope>NUCLEOTIDE SEQUENCE [LARGE SCALE GENOMIC DNA]</scope>
    <source>
        <strain evidence="1 2">K6</strain>
    </source>
</reference>
<evidence type="ECO:0008006" key="3">
    <source>
        <dbReference type="Google" id="ProtNLM"/>
    </source>
</evidence>
<keyword evidence="2" id="KW-1185">Reference proteome</keyword>
<dbReference type="CDD" id="cd07821">
    <property type="entry name" value="PYR_PYL_RCAR_like"/>
    <property type="match status" value="1"/>
</dbReference>
<accession>A0A6N6JHJ9</accession>
<dbReference type="Proteomes" id="UP000436822">
    <property type="component" value="Unassembled WGS sequence"/>
</dbReference>
<comment type="caution">
    <text evidence="1">The sequence shown here is derived from an EMBL/GenBank/DDBJ whole genome shotgun (WGS) entry which is preliminary data.</text>
</comment>
<evidence type="ECO:0000313" key="1">
    <source>
        <dbReference type="EMBL" id="GFE65726.1"/>
    </source>
</evidence>
<dbReference type="Pfam" id="PF10604">
    <property type="entry name" value="Polyketide_cyc2"/>
    <property type="match status" value="1"/>
</dbReference>
<protein>
    <recommendedName>
        <fullName evidence="3">Polyketide cyclase/dehydrase/lipid transport protein</fullName>
    </recommendedName>
</protein>
<dbReference type="InterPro" id="IPR023393">
    <property type="entry name" value="START-like_dom_sf"/>
</dbReference>
<gene>
    <name evidence="1" type="ORF">KIN_28000</name>
</gene>
<dbReference type="OrthoDB" id="1364128at2"/>
<dbReference type="RefSeq" id="WP_159808127.1">
    <property type="nucleotide sequence ID" value="NZ_BLJE01000003.1"/>
</dbReference>
<dbReference type="SUPFAM" id="SSF55961">
    <property type="entry name" value="Bet v1-like"/>
    <property type="match status" value="1"/>
</dbReference>
<dbReference type="EMBL" id="BLJE01000003">
    <property type="protein sequence ID" value="GFE65726.1"/>
    <property type="molecule type" value="Genomic_DNA"/>
</dbReference>
<organism evidence="1 2">
    <name type="scientific">Litoreibacter roseus</name>
    <dbReference type="NCBI Taxonomy" id="2601869"/>
    <lineage>
        <taxon>Bacteria</taxon>
        <taxon>Pseudomonadati</taxon>
        <taxon>Pseudomonadota</taxon>
        <taxon>Alphaproteobacteria</taxon>
        <taxon>Rhodobacterales</taxon>
        <taxon>Roseobacteraceae</taxon>
        <taxon>Litoreibacter</taxon>
    </lineage>
</organism>
<name>A0A6N6JHJ9_9RHOB</name>